<feature type="region of interest" description="Disordered" evidence="7">
    <location>
        <begin position="456"/>
        <end position="475"/>
    </location>
</feature>
<dbReference type="GO" id="GO:0005737">
    <property type="term" value="C:cytoplasm"/>
    <property type="evidence" value="ECO:0007669"/>
    <property type="project" value="TreeGrafter"/>
</dbReference>
<feature type="coiled-coil region" evidence="6">
    <location>
        <begin position="120"/>
        <end position="147"/>
    </location>
</feature>
<dbReference type="Proteomes" id="UP000444721">
    <property type="component" value="Unassembled WGS sequence"/>
</dbReference>
<protein>
    <recommendedName>
        <fullName evidence="10">Dynein regulatory complex protein 9</fullName>
    </recommendedName>
</protein>
<dbReference type="VEuPathDB" id="AmoebaDB:NfTy_039290"/>
<dbReference type="PANTHER" id="PTHR14871">
    <property type="entry name" value="DYNEIN REGULATORY COMPLEX PROTEIN 9"/>
    <property type="match status" value="1"/>
</dbReference>
<dbReference type="OrthoDB" id="10254713at2759"/>
<evidence type="ECO:0008006" key="10">
    <source>
        <dbReference type="Google" id="ProtNLM"/>
    </source>
</evidence>
<sequence length="475" mass="55680">MLSTPTSPAKHVSRQQNRTNNRHWKSKNATDYTIPPIFALRASAIIEDTLEKLQLLDLLSGDIKEFMGNDDQDDKEDGEEDALDQETNAVANILEDQKVLGKRYEELSYFLRAHKQDNTMSRSIEEINQIKEELESIQMKLKDNTRKLCRNLKETPNELENWKKIQSERHEIQTIFVTLLREIQAGLIPPVAKSTTPKYKGLNYSAVATTEENEEDSEHSSTPQSIRPDVPYESFMKKVAEEKEKKQYLQHITEIEGKTLEQVNKLKNEVIKEKELKKTEVDDRSTKVNTLLNKLRKLKKLTADEDSKTRATEEAAFESRRRRESSALLKLEETSLKKNIELEVEKNVFSQIKNFLEKKTDELKRKGEYWREKYEKESEELRSKIIHWEAMREEQIDKLKKLEEKYALETQDKQIQEEFDRSTNAKEKEDAERKIQMSADIIKLAYKCYKAREDFANRKKKKKTRSASNPKSASK</sequence>
<evidence type="ECO:0000256" key="4">
    <source>
        <dbReference type="ARBA" id="ARBA00023212"/>
    </source>
</evidence>
<evidence type="ECO:0000313" key="9">
    <source>
        <dbReference type="Proteomes" id="UP000444721"/>
    </source>
</evidence>
<dbReference type="GeneID" id="68119495"/>
<dbReference type="OMA" id="KVEEWYA"/>
<comment type="caution">
    <text evidence="8">The sequence shown here is derived from an EMBL/GenBank/DDBJ whole genome shotgun (WGS) entry which is preliminary data.</text>
</comment>
<keyword evidence="3" id="KW-0963">Cytoplasm</keyword>
<feature type="compositionally biased region" description="Polar residues" evidence="7">
    <location>
        <begin position="466"/>
        <end position="475"/>
    </location>
</feature>
<keyword evidence="6" id="KW-0175">Coiled coil</keyword>
<keyword evidence="9" id="KW-1185">Reference proteome</keyword>
<evidence type="ECO:0000256" key="3">
    <source>
        <dbReference type="ARBA" id="ARBA00022490"/>
    </source>
</evidence>
<keyword evidence="5" id="KW-0966">Cell projection</keyword>
<dbReference type="GO" id="GO:0044782">
    <property type="term" value="P:cilium organization"/>
    <property type="evidence" value="ECO:0007669"/>
    <property type="project" value="TreeGrafter"/>
</dbReference>
<dbReference type="RefSeq" id="XP_044566336.1">
    <property type="nucleotide sequence ID" value="XM_044702782.1"/>
</dbReference>
<evidence type="ECO:0000256" key="2">
    <source>
        <dbReference type="ARBA" id="ARBA00004316"/>
    </source>
</evidence>
<evidence type="ECO:0000313" key="8">
    <source>
        <dbReference type="EMBL" id="KAF0981623.1"/>
    </source>
</evidence>
<feature type="coiled-coil region" evidence="6">
    <location>
        <begin position="371"/>
        <end position="412"/>
    </location>
</feature>
<keyword evidence="4" id="KW-0206">Cytoskeleton</keyword>
<dbReference type="GO" id="GO:0005856">
    <property type="term" value="C:cytoskeleton"/>
    <property type="evidence" value="ECO:0007669"/>
    <property type="project" value="UniProtKB-SubCell"/>
</dbReference>
<evidence type="ECO:0000256" key="6">
    <source>
        <dbReference type="SAM" id="Coils"/>
    </source>
</evidence>
<evidence type="ECO:0000256" key="7">
    <source>
        <dbReference type="SAM" id="MobiDB-lite"/>
    </source>
</evidence>
<dbReference type="PANTHER" id="PTHR14871:SF1">
    <property type="entry name" value="DYNEIN REGULATORY COMPLEX PROTEIN 9"/>
    <property type="match status" value="1"/>
</dbReference>
<feature type="region of interest" description="Disordered" evidence="7">
    <location>
        <begin position="413"/>
        <end position="432"/>
    </location>
</feature>
<accession>A0A6A5BU39</accession>
<dbReference type="AlphaFoldDB" id="A0A6A5BU39"/>
<dbReference type="VEuPathDB" id="AmoebaDB:NF0052480"/>
<feature type="region of interest" description="Disordered" evidence="7">
    <location>
        <begin position="1"/>
        <end position="27"/>
    </location>
</feature>
<dbReference type="InterPro" id="IPR042618">
    <property type="entry name" value="IQCG"/>
</dbReference>
<feature type="region of interest" description="Disordered" evidence="7">
    <location>
        <begin position="209"/>
        <end position="229"/>
    </location>
</feature>
<proteinExistence type="predicted"/>
<dbReference type="GO" id="GO:0031514">
    <property type="term" value="C:motile cilium"/>
    <property type="evidence" value="ECO:0007669"/>
    <property type="project" value="TreeGrafter"/>
</dbReference>
<organism evidence="8 9">
    <name type="scientific">Naegleria fowleri</name>
    <name type="common">Brain eating amoeba</name>
    <dbReference type="NCBI Taxonomy" id="5763"/>
    <lineage>
        <taxon>Eukaryota</taxon>
        <taxon>Discoba</taxon>
        <taxon>Heterolobosea</taxon>
        <taxon>Tetramitia</taxon>
        <taxon>Eutetramitia</taxon>
        <taxon>Vahlkampfiidae</taxon>
        <taxon>Naegleria</taxon>
    </lineage>
</organism>
<comment type="subcellular location">
    <subcellularLocation>
        <location evidence="2">Cell projection</location>
    </subcellularLocation>
    <subcellularLocation>
        <location evidence="1">Cytoplasm</location>
        <location evidence="1">Cytoskeleton</location>
    </subcellularLocation>
</comment>
<evidence type="ECO:0000256" key="5">
    <source>
        <dbReference type="ARBA" id="ARBA00023273"/>
    </source>
</evidence>
<gene>
    <name evidence="8" type="ORF">FDP41_012280</name>
</gene>
<reference evidence="8 9" key="1">
    <citation type="journal article" date="2019" name="Sci. Rep.">
        <title>Nanopore sequencing improves the draft genome of the human pathogenic amoeba Naegleria fowleri.</title>
        <authorList>
            <person name="Liechti N."/>
            <person name="Schurch N."/>
            <person name="Bruggmann R."/>
            <person name="Wittwer M."/>
        </authorList>
    </citation>
    <scope>NUCLEOTIDE SEQUENCE [LARGE SCALE GENOMIC DNA]</scope>
    <source>
        <strain evidence="8 9">ATCC 30894</strain>
    </source>
</reference>
<evidence type="ECO:0000256" key="1">
    <source>
        <dbReference type="ARBA" id="ARBA00004245"/>
    </source>
</evidence>
<name>A0A6A5BU39_NAEFO</name>
<dbReference type="VEuPathDB" id="AmoebaDB:FDP41_012280"/>
<dbReference type="EMBL" id="VFQX01000013">
    <property type="protein sequence ID" value="KAF0981623.1"/>
    <property type="molecule type" value="Genomic_DNA"/>
</dbReference>